<reference evidence="2" key="1">
    <citation type="submission" date="2021-05" db="EMBL/GenBank/DDBJ databases">
        <authorList>
            <person name="Alioto T."/>
            <person name="Alioto T."/>
            <person name="Gomez Garrido J."/>
        </authorList>
    </citation>
    <scope>NUCLEOTIDE SEQUENCE</scope>
</reference>
<organism evidence="2">
    <name type="scientific">Cacopsylla melanoneura</name>
    <dbReference type="NCBI Taxonomy" id="428564"/>
    <lineage>
        <taxon>Eukaryota</taxon>
        <taxon>Metazoa</taxon>
        <taxon>Ecdysozoa</taxon>
        <taxon>Arthropoda</taxon>
        <taxon>Hexapoda</taxon>
        <taxon>Insecta</taxon>
        <taxon>Pterygota</taxon>
        <taxon>Neoptera</taxon>
        <taxon>Paraneoptera</taxon>
        <taxon>Hemiptera</taxon>
        <taxon>Sternorrhyncha</taxon>
        <taxon>Psylloidea</taxon>
        <taxon>Psyllidae</taxon>
        <taxon>Psyllinae</taxon>
        <taxon>Cacopsylla</taxon>
    </lineage>
</organism>
<protein>
    <submittedName>
        <fullName evidence="2">Uncharacterized protein</fullName>
    </submittedName>
</protein>
<keyword evidence="1" id="KW-0472">Membrane</keyword>
<proteinExistence type="predicted"/>
<evidence type="ECO:0000313" key="2">
    <source>
        <dbReference type="EMBL" id="CAG6671378.1"/>
    </source>
</evidence>
<accession>A0A8D8SKL2</accession>
<sequence length="100" mass="11400">MHNPFIADINYDLATHLLPRTSICPFLSLSLPLFLSLPLLLPLFLFISFFSIFHLFSSHSISLPFNLFSIPSLPICLPVFYTHIHSTCHCIHLIHSSHTI</sequence>
<name>A0A8D8SKL2_9HEMI</name>
<feature type="transmembrane region" description="Helical" evidence="1">
    <location>
        <begin position="35"/>
        <end position="56"/>
    </location>
</feature>
<dbReference type="AlphaFoldDB" id="A0A8D8SKL2"/>
<evidence type="ECO:0000256" key="1">
    <source>
        <dbReference type="SAM" id="Phobius"/>
    </source>
</evidence>
<feature type="transmembrane region" description="Helical" evidence="1">
    <location>
        <begin position="63"/>
        <end position="81"/>
    </location>
</feature>
<keyword evidence="1" id="KW-0812">Transmembrane</keyword>
<dbReference type="EMBL" id="HBUF01225974">
    <property type="protein sequence ID" value="CAG6671379.1"/>
    <property type="molecule type" value="Transcribed_RNA"/>
</dbReference>
<dbReference type="EMBL" id="HBUF01225973">
    <property type="protein sequence ID" value="CAG6671378.1"/>
    <property type="molecule type" value="Transcribed_RNA"/>
</dbReference>
<keyword evidence="1" id="KW-1133">Transmembrane helix</keyword>